<organism evidence="4 5">
    <name type="scientific">Actinocatenispora thailandica</name>
    <dbReference type="NCBI Taxonomy" id="227318"/>
    <lineage>
        <taxon>Bacteria</taxon>
        <taxon>Bacillati</taxon>
        <taxon>Actinomycetota</taxon>
        <taxon>Actinomycetes</taxon>
        <taxon>Micromonosporales</taxon>
        <taxon>Micromonosporaceae</taxon>
        <taxon>Actinocatenispora</taxon>
    </lineage>
</organism>
<dbReference type="Proteomes" id="UP000611640">
    <property type="component" value="Chromosome"/>
</dbReference>
<dbReference type="PANTHER" id="PTHR37841">
    <property type="entry name" value="GLR2918 PROTEIN"/>
    <property type="match status" value="1"/>
</dbReference>
<dbReference type="SMART" id="SM00028">
    <property type="entry name" value="TPR"/>
    <property type="match status" value="2"/>
</dbReference>
<sequence length="455" mass="49910">MTADPEAALSALPWRLDPETLRESIDDREPVDAARAALTSQLALPGSDAARSRQYGLRSVAHRLLGELDAALDDGKRAVEAADLTGSMRRTAIARARLAHAYQAAGQHAAADREYALAASDDLPDRLRAAIHLQTGTCCFEQGRNIEACEHFEKALALRPDAGSDFVQTVETALEAVLMHATLRGWGPYRRTRPELLGQEPVPVCVRDASTGRWSYRDPAGEQVIGPIFDEAKPFHDGKAWVRRAGALGWEVIDQRGESLSRPRRLREAAPFSEGLSWVQPTDEPDSWQAITVDGEVVVPADGYLDPRPFRFGLSVLRRGDGVFGAIDRYGEVAVPFDYDRFCTATADGRHILGFTAERLAVVDRIGRRGVLDTAGRLVVPACYADVHIHPVGFLIKLDDSVYPHPSDADKVPGEPGSWGALKRDGSLLIEPRHETREGILRDIDSRLRDSRAVL</sequence>
<dbReference type="Gene3D" id="1.25.40.10">
    <property type="entry name" value="Tetratricopeptide repeat domain"/>
    <property type="match status" value="1"/>
</dbReference>
<dbReference type="InterPro" id="IPR019734">
    <property type="entry name" value="TPR_rpt"/>
</dbReference>
<keyword evidence="2 3" id="KW-0802">TPR repeat</keyword>
<evidence type="ECO:0000313" key="4">
    <source>
        <dbReference type="EMBL" id="BCJ36228.1"/>
    </source>
</evidence>
<dbReference type="InterPro" id="IPR013105">
    <property type="entry name" value="TPR_2"/>
</dbReference>
<evidence type="ECO:0000256" key="3">
    <source>
        <dbReference type="PROSITE-ProRule" id="PRU00339"/>
    </source>
</evidence>
<dbReference type="PROSITE" id="PS50005">
    <property type="entry name" value="TPR"/>
    <property type="match status" value="1"/>
</dbReference>
<dbReference type="KEGG" id="atl:Athai_37310"/>
<keyword evidence="5" id="KW-1185">Reference proteome</keyword>
<name>A0A7R7HXR6_9ACTN</name>
<keyword evidence="1" id="KW-0677">Repeat</keyword>
<dbReference type="Pfam" id="PF14903">
    <property type="entry name" value="WG_beta_rep"/>
    <property type="match status" value="1"/>
</dbReference>
<dbReference type="PANTHER" id="PTHR37841:SF1">
    <property type="entry name" value="DUF3298 DOMAIN-CONTAINING PROTEIN"/>
    <property type="match status" value="1"/>
</dbReference>
<dbReference type="InterPro" id="IPR011990">
    <property type="entry name" value="TPR-like_helical_dom_sf"/>
</dbReference>
<evidence type="ECO:0008006" key="6">
    <source>
        <dbReference type="Google" id="ProtNLM"/>
    </source>
</evidence>
<dbReference type="InterPro" id="IPR032774">
    <property type="entry name" value="WG_beta_rep"/>
</dbReference>
<evidence type="ECO:0000256" key="1">
    <source>
        <dbReference type="ARBA" id="ARBA00022737"/>
    </source>
</evidence>
<proteinExistence type="predicted"/>
<dbReference type="RefSeq" id="WP_203962632.1">
    <property type="nucleotide sequence ID" value="NZ_AP023355.1"/>
</dbReference>
<reference evidence="4 5" key="1">
    <citation type="submission" date="2020-08" db="EMBL/GenBank/DDBJ databases">
        <title>Whole genome shotgun sequence of Actinocatenispora thailandica NBRC 105041.</title>
        <authorList>
            <person name="Komaki H."/>
            <person name="Tamura T."/>
        </authorList>
    </citation>
    <scope>NUCLEOTIDE SEQUENCE [LARGE SCALE GENOMIC DNA]</scope>
    <source>
        <strain evidence="4 5">NBRC 105041</strain>
    </source>
</reference>
<accession>A0A7R7HXR6</accession>
<dbReference type="Pfam" id="PF07719">
    <property type="entry name" value="TPR_2"/>
    <property type="match status" value="1"/>
</dbReference>
<dbReference type="SUPFAM" id="SSF48452">
    <property type="entry name" value="TPR-like"/>
    <property type="match status" value="1"/>
</dbReference>
<protein>
    <recommendedName>
        <fullName evidence="6">WG repeat-containing protein</fullName>
    </recommendedName>
</protein>
<evidence type="ECO:0000313" key="5">
    <source>
        <dbReference type="Proteomes" id="UP000611640"/>
    </source>
</evidence>
<gene>
    <name evidence="4" type="ORF">Athai_37310</name>
</gene>
<feature type="repeat" description="TPR" evidence="3">
    <location>
        <begin position="129"/>
        <end position="162"/>
    </location>
</feature>
<dbReference type="EMBL" id="AP023355">
    <property type="protein sequence ID" value="BCJ36228.1"/>
    <property type="molecule type" value="Genomic_DNA"/>
</dbReference>
<evidence type="ECO:0000256" key="2">
    <source>
        <dbReference type="ARBA" id="ARBA00022803"/>
    </source>
</evidence>
<dbReference type="AlphaFoldDB" id="A0A7R7HXR6"/>